<dbReference type="EMBL" id="CP163444">
    <property type="protein sequence ID" value="XDQ73085.1"/>
    <property type="molecule type" value="Genomic_DNA"/>
</dbReference>
<reference evidence="1" key="1">
    <citation type="submission" date="2024-07" db="EMBL/GenBank/DDBJ databases">
        <authorList>
            <person name="Yu S.T."/>
        </authorList>
    </citation>
    <scope>NUCLEOTIDE SEQUENCE</scope>
    <source>
        <strain evidence="1">R44</strain>
    </source>
</reference>
<evidence type="ECO:0000313" key="1">
    <source>
        <dbReference type="EMBL" id="XDQ73085.1"/>
    </source>
</evidence>
<name>A0AB39T5B0_9ACTN</name>
<dbReference type="AlphaFoldDB" id="A0AB39T5B0"/>
<dbReference type="RefSeq" id="WP_369145692.1">
    <property type="nucleotide sequence ID" value="NZ_CP163444.1"/>
</dbReference>
<sequence>MRKGVVVTVEIPGGTQEEYEETTRRIQAAEWFPPAGFIAHAAGPDGSGGWRITDFFESEDDFLAFVEKARPIFEQTGTREFIPRVQAAVNVMTR</sequence>
<protein>
    <recommendedName>
        <fullName evidence="2">ABM domain-containing protein</fullName>
    </recommendedName>
</protein>
<proteinExistence type="predicted"/>
<organism evidence="1">
    <name type="scientific">Streptomyces sp. R44</name>
    <dbReference type="NCBI Taxonomy" id="3238633"/>
    <lineage>
        <taxon>Bacteria</taxon>
        <taxon>Bacillati</taxon>
        <taxon>Actinomycetota</taxon>
        <taxon>Actinomycetes</taxon>
        <taxon>Kitasatosporales</taxon>
        <taxon>Streptomycetaceae</taxon>
        <taxon>Streptomyces</taxon>
    </lineage>
</organism>
<evidence type="ECO:0008006" key="2">
    <source>
        <dbReference type="Google" id="ProtNLM"/>
    </source>
</evidence>
<gene>
    <name evidence="1" type="ORF">AB5J54_22435</name>
</gene>
<accession>A0AB39T5B0</accession>